<accession>A0ABS2GPI1</accession>
<evidence type="ECO:0000256" key="1">
    <source>
        <dbReference type="ARBA" id="ARBA00004401"/>
    </source>
</evidence>
<keyword evidence="8" id="KW-1185">Reference proteome</keyword>
<reference evidence="7 8" key="1">
    <citation type="journal article" date="2021" name="Sci. Rep.">
        <title>The distribution of antibiotic resistance genes in chicken gut microbiota commensals.</title>
        <authorList>
            <person name="Juricova H."/>
            <person name="Matiasovicova J."/>
            <person name="Kubasova T."/>
            <person name="Cejkova D."/>
            <person name="Rychlik I."/>
        </authorList>
    </citation>
    <scope>NUCLEOTIDE SEQUENCE [LARGE SCALE GENOMIC DNA]</scope>
    <source>
        <strain evidence="7 8">An564</strain>
    </source>
</reference>
<dbReference type="RefSeq" id="WP_204721677.1">
    <property type="nucleotide sequence ID" value="NZ_JACSNR010000010.1"/>
</dbReference>
<comment type="caution">
    <text evidence="7">The sequence shown here is derived from an EMBL/GenBank/DDBJ whole genome shotgun (WGS) entry which is preliminary data.</text>
</comment>
<gene>
    <name evidence="7" type="ORF">H9X81_10125</name>
</gene>
<dbReference type="Pfam" id="PF00912">
    <property type="entry name" value="Transgly"/>
    <property type="match status" value="1"/>
</dbReference>
<dbReference type="InterPro" id="IPR023346">
    <property type="entry name" value="Lysozyme-like_dom_sf"/>
</dbReference>
<evidence type="ECO:0000256" key="4">
    <source>
        <dbReference type="ARBA" id="ARBA00022968"/>
    </source>
</evidence>
<evidence type="ECO:0000256" key="2">
    <source>
        <dbReference type="ARBA" id="ARBA00018638"/>
    </source>
</evidence>
<dbReference type="Gene3D" id="1.10.3810.10">
    <property type="entry name" value="Biosynthetic peptidoglycan transglycosylase-like"/>
    <property type="match status" value="1"/>
</dbReference>
<dbReference type="PANTHER" id="PTHR32282:SF33">
    <property type="entry name" value="PEPTIDOGLYCAN GLYCOSYLTRANSFERASE"/>
    <property type="match status" value="1"/>
</dbReference>
<keyword evidence="3" id="KW-0808">Transferase</keyword>
<sequence>MKRTIRFMLRYVLLPLVILAAIPTVMLIQDGYELYAQALEECPVQEMAERIESKPDYTPVDELPQIYLDAVISVEDHRFYSHPGVDLLAIGRAAFNDLRTLSFAEGGSTITQQLAKNEYFTQEKTLTRKIAEVFMALKIERELDKDTILSLYVNSINFGSGYETVAAASWGYFGKEPGQMNDWEATILAGIPNAPSVYSLDASPELAAQRQKQVLERMLRCDKITEEKVDSILAHNRVPVQEKIYLNAVIIKEN</sequence>
<evidence type="ECO:0000259" key="6">
    <source>
        <dbReference type="Pfam" id="PF00912"/>
    </source>
</evidence>
<dbReference type="Proteomes" id="UP000724149">
    <property type="component" value="Unassembled WGS sequence"/>
</dbReference>
<keyword evidence="4" id="KW-0735">Signal-anchor</keyword>
<dbReference type="SUPFAM" id="SSF53955">
    <property type="entry name" value="Lysozyme-like"/>
    <property type="match status" value="1"/>
</dbReference>
<feature type="domain" description="Glycosyl transferase family 51" evidence="6">
    <location>
        <begin position="52"/>
        <end position="218"/>
    </location>
</feature>
<dbReference type="PANTHER" id="PTHR32282">
    <property type="entry name" value="BINDING PROTEIN TRANSPEPTIDASE, PUTATIVE-RELATED"/>
    <property type="match status" value="1"/>
</dbReference>
<evidence type="ECO:0000256" key="3">
    <source>
        <dbReference type="ARBA" id="ARBA00022679"/>
    </source>
</evidence>
<evidence type="ECO:0000313" key="7">
    <source>
        <dbReference type="EMBL" id="MBM6924038.1"/>
    </source>
</evidence>
<dbReference type="InterPro" id="IPR036950">
    <property type="entry name" value="PBP_transglycosylase"/>
</dbReference>
<dbReference type="InterPro" id="IPR001264">
    <property type="entry name" value="Glyco_trans_51"/>
</dbReference>
<organism evidence="7 8">
    <name type="scientific">Hydrogenoanaerobacterium saccharovorans</name>
    <dbReference type="NCBI Taxonomy" id="474960"/>
    <lineage>
        <taxon>Bacteria</taxon>
        <taxon>Bacillati</taxon>
        <taxon>Bacillota</taxon>
        <taxon>Clostridia</taxon>
        <taxon>Eubacteriales</taxon>
        <taxon>Oscillospiraceae</taxon>
        <taxon>Hydrogenoanaerobacterium</taxon>
    </lineage>
</organism>
<evidence type="ECO:0000256" key="5">
    <source>
        <dbReference type="ARBA" id="ARBA00023251"/>
    </source>
</evidence>
<keyword evidence="4" id="KW-0812">Transmembrane</keyword>
<dbReference type="EMBL" id="JACSNR010000010">
    <property type="protein sequence ID" value="MBM6924038.1"/>
    <property type="molecule type" value="Genomic_DNA"/>
</dbReference>
<evidence type="ECO:0000313" key="8">
    <source>
        <dbReference type="Proteomes" id="UP000724149"/>
    </source>
</evidence>
<proteinExistence type="predicted"/>
<protein>
    <recommendedName>
        <fullName evidence="2">Penicillin-binding protein 1A</fullName>
    </recommendedName>
</protein>
<comment type="subcellular location">
    <subcellularLocation>
        <location evidence="1">Cell membrane</location>
        <topology evidence="1">Single-pass type II membrane protein</topology>
    </subcellularLocation>
</comment>
<keyword evidence="5" id="KW-0046">Antibiotic resistance</keyword>
<dbReference type="InterPro" id="IPR050396">
    <property type="entry name" value="Glycosyltr_51/Transpeptidase"/>
</dbReference>
<name>A0ABS2GPI1_9FIRM</name>